<feature type="signal peptide" evidence="1">
    <location>
        <begin position="1"/>
        <end position="18"/>
    </location>
</feature>
<dbReference type="NCBIfam" id="NF047558">
    <property type="entry name" value="TPR_END_plus"/>
    <property type="match status" value="1"/>
</dbReference>
<keyword evidence="1" id="KW-0732">Signal</keyword>
<comment type="caution">
    <text evidence="2">The sequence shown here is derived from an EMBL/GenBank/DDBJ whole genome shotgun (WGS) entry which is preliminary data.</text>
</comment>
<keyword evidence="3" id="KW-1185">Reference proteome</keyword>
<feature type="chain" id="PRO_5045770650" evidence="1">
    <location>
        <begin position="19"/>
        <end position="291"/>
    </location>
</feature>
<dbReference type="SUPFAM" id="SSF48452">
    <property type="entry name" value="TPR-like"/>
    <property type="match status" value="1"/>
</dbReference>
<sequence length="291" mass="33262">MKHLFFILLITSCLSSQAQDKENKVRAESLAAMAVGKEAEGGSMEEVSAILEQAVKAAPSHADLYAIWGFLAMKRAEKGSDAELYEISFEKFNKSVELKQSPEVYGLWAGALIFYANLKKDESVYEECFDKLQKAIDVNPRFIQAYLVWGQTLLKLAMDRNDAGLYRQSIEKYNKVLELDANSLDANTGKGYACLSLGKIEKDHIKYEEELVASYLKAEQQGSQSAAYNLACYYSLVKEKEEAHKWLEKTIVKQYTIKMDKLDKKRIEDDQDFNNIRRDKKYKEILSAYFN</sequence>
<accession>A0ABV9KQ38</accession>
<evidence type="ECO:0000313" key="2">
    <source>
        <dbReference type="EMBL" id="MFC4672272.1"/>
    </source>
</evidence>
<dbReference type="EMBL" id="JBHSGN010000005">
    <property type="protein sequence ID" value="MFC4672272.1"/>
    <property type="molecule type" value="Genomic_DNA"/>
</dbReference>
<evidence type="ECO:0000256" key="1">
    <source>
        <dbReference type="SAM" id="SignalP"/>
    </source>
</evidence>
<name>A0ABV9KQ38_9BACT</name>
<dbReference type="InterPro" id="IPR011990">
    <property type="entry name" value="TPR-like_helical_dom_sf"/>
</dbReference>
<dbReference type="Gene3D" id="1.25.40.10">
    <property type="entry name" value="Tetratricopeptide repeat domain"/>
    <property type="match status" value="2"/>
</dbReference>
<dbReference type="Proteomes" id="UP001596023">
    <property type="component" value="Unassembled WGS sequence"/>
</dbReference>
<organism evidence="2 3">
    <name type="scientific">Dysgonomonas termitidis</name>
    <dbReference type="NCBI Taxonomy" id="1516126"/>
    <lineage>
        <taxon>Bacteria</taxon>
        <taxon>Pseudomonadati</taxon>
        <taxon>Bacteroidota</taxon>
        <taxon>Bacteroidia</taxon>
        <taxon>Bacteroidales</taxon>
        <taxon>Dysgonomonadaceae</taxon>
        <taxon>Dysgonomonas</taxon>
    </lineage>
</organism>
<reference evidence="3" key="1">
    <citation type="journal article" date="2019" name="Int. J. Syst. Evol. Microbiol.">
        <title>The Global Catalogue of Microorganisms (GCM) 10K type strain sequencing project: providing services to taxonomists for standard genome sequencing and annotation.</title>
        <authorList>
            <consortium name="The Broad Institute Genomics Platform"/>
            <consortium name="The Broad Institute Genome Sequencing Center for Infectious Disease"/>
            <person name="Wu L."/>
            <person name="Ma J."/>
        </authorList>
    </citation>
    <scope>NUCLEOTIDE SEQUENCE [LARGE SCALE GENOMIC DNA]</scope>
    <source>
        <strain evidence="3">CCUG 66188</strain>
    </source>
</reference>
<dbReference type="RefSeq" id="WP_379993452.1">
    <property type="nucleotide sequence ID" value="NZ_JBHSGN010000005.1"/>
</dbReference>
<protein>
    <submittedName>
        <fullName evidence="2">Tetratricopeptide repeat protein</fullName>
    </submittedName>
</protein>
<evidence type="ECO:0000313" key="3">
    <source>
        <dbReference type="Proteomes" id="UP001596023"/>
    </source>
</evidence>
<gene>
    <name evidence="2" type="ORF">ACFO6W_01045</name>
</gene>
<proteinExistence type="predicted"/>